<keyword evidence="2" id="KW-1185">Reference proteome</keyword>
<evidence type="ECO:0000313" key="1">
    <source>
        <dbReference type="EMBL" id="KAJ2772891.1"/>
    </source>
</evidence>
<proteinExistence type="predicted"/>
<accession>A0ACC1K437</accession>
<organism evidence="1 2">
    <name type="scientific">Coemansia nantahalensis</name>
    <dbReference type="NCBI Taxonomy" id="2789366"/>
    <lineage>
        <taxon>Eukaryota</taxon>
        <taxon>Fungi</taxon>
        <taxon>Fungi incertae sedis</taxon>
        <taxon>Zoopagomycota</taxon>
        <taxon>Kickxellomycotina</taxon>
        <taxon>Kickxellomycetes</taxon>
        <taxon>Kickxellales</taxon>
        <taxon>Kickxellaceae</taxon>
        <taxon>Coemansia</taxon>
    </lineage>
</organism>
<reference evidence="1" key="1">
    <citation type="submission" date="2022-07" db="EMBL/GenBank/DDBJ databases">
        <title>Phylogenomic reconstructions and comparative analyses of Kickxellomycotina fungi.</title>
        <authorList>
            <person name="Reynolds N.K."/>
            <person name="Stajich J.E."/>
            <person name="Barry K."/>
            <person name="Grigoriev I.V."/>
            <person name="Crous P."/>
            <person name="Smith M.E."/>
        </authorList>
    </citation>
    <scope>NUCLEOTIDE SEQUENCE</scope>
    <source>
        <strain evidence="1">CBS 109366</strain>
    </source>
</reference>
<gene>
    <name evidence="1" type="ORF">IWQ57_001563</name>
</gene>
<comment type="caution">
    <text evidence="1">The sequence shown here is derived from an EMBL/GenBank/DDBJ whole genome shotgun (WGS) entry which is preliminary data.</text>
</comment>
<name>A0ACC1K437_9FUNG</name>
<sequence>MELVRPAEGGTGAEENSRTQTPGQPHRRWGHGCGHDRPQWARTWTVRRPRWMRLPWARVALDGSERPSRPVLYVIVLALSVPYFLASLDQSVLSTLTPRVHNDQEGLFQTSWVTSSYLASLTAFMLFYGKVADIFAPLPVLVGALLIFLCGSVLTATSTTMLWLILARTLAGLGAAGVISVTQAVVAEVSPWNERGQYMGILGAVFGMGTTIGPLIGGLVADSWTWRIEFYANIPVVCIALLVALLALRVTTRPVPFAEKIARVDFFGALMLVAGLMLLLLGLNWGGRVYPWTSPVVIICLSVGLLLLGVFVFVEGKLALEPIIDARLFIVRNIALSIATEMCVGAVFLNTIFNLPVYYSFTQNSSASESGVRMVPLACSMFVFSMLSGWLIARFSAYRLVTWAGTVVMTLGAGLLCLFDGNIGKAAQIPILIVLGSGVGCSTMGLLLTMQVSVRPADLAVTTALATFSQMMGGIMGLAFGTIVSESTTGHSLDALMTAAPKYAADILKAQNDANEIWSMDVPHAIRQGIISAYARGLQYNFVLVTCLGSVAVILAAFLRGVSQHKAPHTPPLMARSPEHVSSAGEFARPGLDLNRLDFDGTTIAW</sequence>
<evidence type="ECO:0000313" key="2">
    <source>
        <dbReference type="Proteomes" id="UP001140234"/>
    </source>
</evidence>
<dbReference type="EMBL" id="JANBUJ010000302">
    <property type="protein sequence ID" value="KAJ2772891.1"/>
    <property type="molecule type" value="Genomic_DNA"/>
</dbReference>
<protein>
    <submittedName>
        <fullName evidence="1">Uncharacterized protein</fullName>
    </submittedName>
</protein>
<dbReference type="Proteomes" id="UP001140234">
    <property type="component" value="Unassembled WGS sequence"/>
</dbReference>